<evidence type="ECO:0000313" key="1">
    <source>
        <dbReference type="EMBL" id="CAB4141824.1"/>
    </source>
</evidence>
<gene>
    <name evidence="1" type="ORF">UFOVP419_50</name>
</gene>
<reference evidence="1" key="1">
    <citation type="submission" date="2020-04" db="EMBL/GenBank/DDBJ databases">
        <authorList>
            <person name="Chiriac C."/>
            <person name="Salcher M."/>
            <person name="Ghai R."/>
            <person name="Kavagutti S V."/>
        </authorList>
    </citation>
    <scope>NUCLEOTIDE SEQUENCE</scope>
</reference>
<accession>A0A6J5M4X4</accession>
<name>A0A6J5M4X4_9CAUD</name>
<sequence>MSRKVFTAGEVLAAADVNSFLMDQTVMSFAGTAARGSAIPTPVEGMYTHLEDSDRLEFWNGSAWQSPDGLALLASQSFTSATEVIFNSVFSARYQNYILDFQTSTSSANQDLVFTMRSGTTNATSTYFRTGVLTLHTDSTVYGSNSSNSSSFFFNEVGSGFTSFARISFFQPFLSQLTQFNVQAFNRFGGDYRNRMGGGVHGEGNSYDGVRITCSSGNFTGTARLYGVKI</sequence>
<proteinExistence type="predicted"/>
<protein>
    <submittedName>
        <fullName evidence="1">Uncharacterized protein</fullName>
    </submittedName>
</protein>
<dbReference type="EMBL" id="LR796401">
    <property type="protein sequence ID" value="CAB4141824.1"/>
    <property type="molecule type" value="Genomic_DNA"/>
</dbReference>
<organism evidence="1">
    <name type="scientific">uncultured Caudovirales phage</name>
    <dbReference type="NCBI Taxonomy" id="2100421"/>
    <lineage>
        <taxon>Viruses</taxon>
        <taxon>Duplodnaviria</taxon>
        <taxon>Heunggongvirae</taxon>
        <taxon>Uroviricota</taxon>
        <taxon>Caudoviricetes</taxon>
        <taxon>Peduoviridae</taxon>
        <taxon>Maltschvirus</taxon>
        <taxon>Maltschvirus maltsch</taxon>
    </lineage>
</organism>